<reference evidence="1" key="1">
    <citation type="submission" date="2023-06" db="EMBL/GenBank/DDBJ databases">
        <title>Survivors Of The Sea: Transcriptome response of Skeletonema marinoi to long-term dormancy.</title>
        <authorList>
            <person name="Pinder M.I.M."/>
            <person name="Kourtchenko O."/>
            <person name="Robertson E.K."/>
            <person name="Larsson T."/>
            <person name="Maumus F."/>
            <person name="Osuna-Cruz C.M."/>
            <person name="Vancaester E."/>
            <person name="Stenow R."/>
            <person name="Vandepoele K."/>
            <person name="Ploug H."/>
            <person name="Bruchert V."/>
            <person name="Godhe A."/>
            <person name="Topel M."/>
        </authorList>
    </citation>
    <scope>NUCLEOTIDE SEQUENCE</scope>
    <source>
        <strain evidence="1">R05AC</strain>
    </source>
</reference>
<dbReference type="Proteomes" id="UP001224775">
    <property type="component" value="Unassembled WGS sequence"/>
</dbReference>
<dbReference type="InterPro" id="IPR026906">
    <property type="entry name" value="LRR_5"/>
</dbReference>
<dbReference type="Gene3D" id="3.80.10.10">
    <property type="entry name" value="Ribonuclease Inhibitor"/>
    <property type="match status" value="1"/>
</dbReference>
<organism evidence="1 2">
    <name type="scientific">Skeletonema marinoi</name>
    <dbReference type="NCBI Taxonomy" id="267567"/>
    <lineage>
        <taxon>Eukaryota</taxon>
        <taxon>Sar</taxon>
        <taxon>Stramenopiles</taxon>
        <taxon>Ochrophyta</taxon>
        <taxon>Bacillariophyta</taxon>
        <taxon>Coscinodiscophyceae</taxon>
        <taxon>Thalassiosirophycidae</taxon>
        <taxon>Thalassiosirales</taxon>
        <taxon>Skeletonemataceae</taxon>
        <taxon>Skeletonema</taxon>
        <taxon>Skeletonema marinoi-dohrnii complex</taxon>
    </lineage>
</organism>
<dbReference type="SUPFAM" id="SSF52058">
    <property type="entry name" value="L domain-like"/>
    <property type="match status" value="1"/>
</dbReference>
<proteinExistence type="predicted"/>
<dbReference type="AlphaFoldDB" id="A0AAD9DCR2"/>
<dbReference type="EMBL" id="JATAAI010000010">
    <property type="protein sequence ID" value="KAK1742632.1"/>
    <property type="molecule type" value="Genomic_DNA"/>
</dbReference>
<sequence>MGGDQVVPDDVRRVRIDKSVKIIPANAFDNRRRLIYVEFHDGIERIGEDAFCYCTSLRGSIKLLGVKIIGNGAFYSCSDLEDIEFGDMLETLGSFAFHNCRSLRSLTMPSVRSIDRGAFHNCVQITDLEFGEGLETLQERAFSNCQRLGRIAMPLDCMIGGDVFSFCPKLTTVDLVGRTHLTVASLHLERWRNDTTEEINRVNQVLPDTEEKTPVVRDWMR</sequence>
<dbReference type="InterPro" id="IPR032675">
    <property type="entry name" value="LRR_dom_sf"/>
</dbReference>
<evidence type="ECO:0000313" key="2">
    <source>
        <dbReference type="Proteomes" id="UP001224775"/>
    </source>
</evidence>
<dbReference type="Pfam" id="PF13306">
    <property type="entry name" value="LRR_5"/>
    <property type="match status" value="2"/>
</dbReference>
<dbReference type="PANTHER" id="PTHR45661">
    <property type="entry name" value="SURFACE ANTIGEN"/>
    <property type="match status" value="1"/>
</dbReference>
<feature type="non-terminal residue" evidence="1">
    <location>
        <position position="221"/>
    </location>
</feature>
<dbReference type="PANTHER" id="PTHR45661:SF3">
    <property type="entry name" value="IG-LIKE DOMAIN-CONTAINING PROTEIN"/>
    <property type="match status" value="1"/>
</dbReference>
<gene>
    <name evidence="1" type="ORF">QTG54_006229</name>
</gene>
<dbReference type="InterPro" id="IPR053139">
    <property type="entry name" value="Surface_bspA-like"/>
</dbReference>
<comment type="caution">
    <text evidence="1">The sequence shown here is derived from an EMBL/GenBank/DDBJ whole genome shotgun (WGS) entry which is preliminary data.</text>
</comment>
<protein>
    <submittedName>
        <fullName evidence="1">Leucine-rich repeat domain-containing protein</fullName>
    </submittedName>
</protein>
<evidence type="ECO:0000313" key="1">
    <source>
        <dbReference type="EMBL" id="KAK1742632.1"/>
    </source>
</evidence>
<keyword evidence="2" id="KW-1185">Reference proteome</keyword>
<accession>A0AAD9DCR2</accession>
<name>A0AAD9DCR2_9STRA</name>